<dbReference type="InterPro" id="IPR041465">
    <property type="entry name" value="SfsA_N"/>
</dbReference>
<organism evidence="4 5">
    <name type="scientific">Pseudohalioglobus lutimaris</name>
    <dbReference type="NCBI Taxonomy" id="1737061"/>
    <lineage>
        <taxon>Bacteria</taxon>
        <taxon>Pseudomonadati</taxon>
        <taxon>Pseudomonadota</taxon>
        <taxon>Gammaproteobacteria</taxon>
        <taxon>Cellvibrionales</taxon>
        <taxon>Halieaceae</taxon>
        <taxon>Pseudohalioglobus</taxon>
    </lineage>
</organism>
<dbReference type="FunFam" id="2.40.50.580:FF:000001">
    <property type="entry name" value="Sugar fermentation stimulation protein A"/>
    <property type="match status" value="1"/>
</dbReference>
<evidence type="ECO:0000259" key="2">
    <source>
        <dbReference type="Pfam" id="PF03749"/>
    </source>
</evidence>
<keyword evidence="5" id="KW-1185">Reference proteome</keyword>
<name>A0A2N5X0A8_9GAMM</name>
<dbReference type="GO" id="GO:0003677">
    <property type="term" value="F:DNA binding"/>
    <property type="evidence" value="ECO:0007669"/>
    <property type="project" value="InterPro"/>
</dbReference>
<dbReference type="PANTHER" id="PTHR30545">
    <property type="entry name" value="SUGAR FERMENTATION STIMULATION PROTEIN A"/>
    <property type="match status" value="1"/>
</dbReference>
<feature type="domain" description="Sugar fermentation stimulation protein C-terminal" evidence="2">
    <location>
        <begin position="80"/>
        <end position="217"/>
    </location>
</feature>
<dbReference type="RefSeq" id="WP_101518495.1">
    <property type="nucleotide sequence ID" value="NZ_PKUS01000022.1"/>
</dbReference>
<evidence type="ECO:0000256" key="1">
    <source>
        <dbReference type="HAMAP-Rule" id="MF_00095"/>
    </source>
</evidence>
<evidence type="ECO:0000313" key="5">
    <source>
        <dbReference type="Proteomes" id="UP000235005"/>
    </source>
</evidence>
<dbReference type="PANTHER" id="PTHR30545:SF2">
    <property type="entry name" value="SUGAR FERMENTATION STIMULATION PROTEIN A"/>
    <property type="match status" value="1"/>
</dbReference>
<dbReference type="AlphaFoldDB" id="A0A2N5X0A8"/>
<reference evidence="4 5" key="1">
    <citation type="submission" date="2018-01" db="EMBL/GenBank/DDBJ databases">
        <title>The draft genome sequence of Halioglobus lutimaris HF004.</title>
        <authorList>
            <person name="Du Z.-J."/>
            <person name="Shi M.-J."/>
        </authorList>
    </citation>
    <scope>NUCLEOTIDE SEQUENCE [LARGE SCALE GENOMIC DNA]</scope>
    <source>
        <strain evidence="4 5">HF004</strain>
    </source>
</reference>
<comment type="similarity">
    <text evidence="1">Belongs to the SfsA family.</text>
</comment>
<dbReference type="InterPro" id="IPR005224">
    <property type="entry name" value="SfsA"/>
</dbReference>
<dbReference type="OrthoDB" id="9802365at2"/>
<dbReference type="EMBL" id="PKUS01000022">
    <property type="protein sequence ID" value="PLW67921.1"/>
    <property type="molecule type" value="Genomic_DNA"/>
</dbReference>
<accession>A0A2N5X0A8</accession>
<protein>
    <recommendedName>
        <fullName evidence="1">Sugar fermentation stimulation protein homolog</fullName>
    </recommendedName>
</protein>
<dbReference type="HAMAP" id="MF_00095">
    <property type="entry name" value="SfsA"/>
    <property type="match status" value="1"/>
</dbReference>
<dbReference type="Pfam" id="PF17746">
    <property type="entry name" value="SfsA_N"/>
    <property type="match status" value="1"/>
</dbReference>
<proteinExistence type="inferred from homology"/>
<dbReference type="Pfam" id="PF03749">
    <property type="entry name" value="SfsA"/>
    <property type="match status" value="1"/>
</dbReference>
<dbReference type="Proteomes" id="UP000235005">
    <property type="component" value="Unassembled WGS sequence"/>
</dbReference>
<gene>
    <name evidence="1" type="primary">sfsA</name>
    <name evidence="4" type="ORF">C0039_14890</name>
</gene>
<dbReference type="NCBIfam" id="TIGR00230">
    <property type="entry name" value="sfsA"/>
    <property type="match status" value="1"/>
</dbReference>
<feature type="domain" description="SfsA N-terminal OB" evidence="3">
    <location>
        <begin position="10"/>
        <end position="76"/>
    </location>
</feature>
<evidence type="ECO:0000259" key="3">
    <source>
        <dbReference type="Pfam" id="PF17746"/>
    </source>
</evidence>
<dbReference type="CDD" id="cd22359">
    <property type="entry name" value="SfsA-like_bacterial"/>
    <property type="match status" value="1"/>
</dbReference>
<sequence>MSDLIAGRLIRRYKRFLADVELADGRQITVHCPNTGAMTGCADPGARVWLSVSTSKTRKYPHTWELVETANGMACIHSARANKVVRSAFEAGLIPGFEDYPEIRSEVKYGENSRADLLLEGPAGRVFVEVKCVTLCTENGQGLFPDAVSDRGRRHLLELAAIRDEQTRALMFYCSFHEGVQRVSAAAEIDPRYRDTLAEVTRQGVEVLAWGADISLEEVVLARPLPFSVDAPEPGNNA</sequence>
<evidence type="ECO:0000313" key="4">
    <source>
        <dbReference type="EMBL" id="PLW67921.1"/>
    </source>
</evidence>
<dbReference type="InterPro" id="IPR040452">
    <property type="entry name" value="SfsA_C"/>
</dbReference>
<comment type="caution">
    <text evidence="4">The sequence shown here is derived from an EMBL/GenBank/DDBJ whole genome shotgun (WGS) entry which is preliminary data.</text>
</comment>
<dbReference type="Gene3D" id="2.40.50.580">
    <property type="match status" value="1"/>
</dbReference>
<dbReference type="Gene3D" id="3.40.1350.60">
    <property type="match status" value="1"/>
</dbReference>